<dbReference type="EMBL" id="CAXAMN010020502">
    <property type="protein sequence ID" value="CAK9056184.1"/>
    <property type="molecule type" value="Genomic_DNA"/>
</dbReference>
<name>A0ABP0N1J0_9DINO</name>
<dbReference type="Proteomes" id="UP001642484">
    <property type="component" value="Unassembled WGS sequence"/>
</dbReference>
<proteinExistence type="predicted"/>
<evidence type="ECO:0000313" key="1">
    <source>
        <dbReference type="EMBL" id="CAK9056184.1"/>
    </source>
</evidence>
<sequence>WRDRAWTNSAKATGPLALENKVAEGSDGRVGLPLRGLLMLRGLMSTGPPGEALNEEFRWAVAQRGLELGMTAGRDVAPARKR</sequence>
<organism evidence="1 2">
    <name type="scientific">Durusdinium trenchii</name>
    <dbReference type="NCBI Taxonomy" id="1381693"/>
    <lineage>
        <taxon>Eukaryota</taxon>
        <taxon>Sar</taxon>
        <taxon>Alveolata</taxon>
        <taxon>Dinophyceae</taxon>
        <taxon>Suessiales</taxon>
        <taxon>Symbiodiniaceae</taxon>
        <taxon>Durusdinium</taxon>
    </lineage>
</organism>
<accession>A0ABP0N1J0</accession>
<gene>
    <name evidence="1" type="ORF">CCMP2556_LOCUS27867</name>
</gene>
<protein>
    <submittedName>
        <fullName evidence="1">Uncharacterized protein</fullName>
    </submittedName>
</protein>
<keyword evidence="2" id="KW-1185">Reference proteome</keyword>
<evidence type="ECO:0000313" key="2">
    <source>
        <dbReference type="Proteomes" id="UP001642484"/>
    </source>
</evidence>
<reference evidence="1 2" key="1">
    <citation type="submission" date="2024-02" db="EMBL/GenBank/DDBJ databases">
        <authorList>
            <person name="Chen Y."/>
            <person name="Shah S."/>
            <person name="Dougan E. K."/>
            <person name="Thang M."/>
            <person name="Chan C."/>
        </authorList>
    </citation>
    <scope>NUCLEOTIDE SEQUENCE [LARGE SCALE GENOMIC DNA]</scope>
</reference>
<comment type="caution">
    <text evidence="1">The sequence shown here is derived from an EMBL/GenBank/DDBJ whole genome shotgun (WGS) entry which is preliminary data.</text>
</comment>
<feature type="non-terminal residue" evidence="1">
    <location>
        <position position="1"/>
    </location>
</feature>